<name>A0A914X613_9BILA</name>
<reference evidence="3" key="1">
    <citation type="submission" date="2022-11" db="UniProtKB">
        <authorList>
            <consortium name="WormBaseParasite"/>
        </authorList>
    </citation>
    <scope>IDENTIFICATION</scope>
</reference>
<keyword evidence="2" id="KW-1185">Reference proteome</keyword>
<feature type="chain" id="PRO_5037433430" evidence="1">
    <location>
        <begin position="19"/>
        <end position="93"/>
    </location>
</feature>
<organism evidence="2 3">
    <name type="scientific">Plectus sambesii</name>
    <dbReference type="NCBI Taxonomy" id="2011161"/>
    <lineage>
        <taxon>Eukaryota</taxon>
        <taxon>Metazoa</taxon>
        <taxon>Ecdysozoa</taxon>
        <taxon>Nematoda</taxon>
        <taxon>Chromadorea</taxon>
        <taxon>Plectida</taxon>
        <taxon>Plectina</taxon>
        <taxon>Plectoidea</taxon>
        <taxon>Plectidae</taxon>
        <taxon>Plectus</taxon>
    </lineage>
</organism>
<protein>
    <submittedName>
        <fullName evidence="3">Defensin</fullName>
    </submittedName>
</protein>
<dbReference type="Proteomes" id="UP000887566">
    <property type="component" value="Unplaced"/>
</dbReference>
<feature type="signal peptide" evidence="1">
    <location>
        <begin position="1"/>
        <end position="18"/>
    </location>
</feature>
<evidence type="ECO:0000313" key="2">
    <source>
        <dbReference type="Proteomes" id="UP000887566"/>
    </source>
</evidence>
<keyword evidence="1" id="KW-0732">Signal</keyword>
<dbReference type="WBParaSite" id="PSAMB.scaffold6653size9047.g28861.t1">
    <property type="protein sequence ID" value="PSAMB.scaffold6653size9047.g28861.t1"/>
    <property type="gene ID" value="PSAMB.scaffold6653size9047.g28861"/>
</dbReference>
<accession>A0A914X613</accession>
<proteinExistence type="predicted"/>
<dbReference type="AlphaFoldDB" id="A0A914X613"/>
<evidence type="ECO:0000256" key="1">
    <source>
        <dbReference type="SAM" id="SignalP"/>
    </source>
</evidence>
<evidence type="ECO:0000313" key="3">
    <source>
        <dbReference type="WBParaSite" id="PSAMB.scaffold6653size9047.g28861.t1"/>
    </source>
</evidence>
<sequence>MNVFGFAILLFLFATGSTQDAASGRFIYDRCRLMYCGTGRCINGRCVDRWFTTPRPWTMWTRPYTSWTPPWSFTEPPYTIRPDWGNMPQWRGK</sequence>